<keyword evidence="1" id="KW-0472">Membrane</keyword>
<dbReference type="EMBL" id="DSJT01000023">
    <property type="protein sequence ID" value="HEF87546.1"/>
    <property type="molecule type" value="Genomic_DNA"/>
</dbReference>
<organism evidence="2">
    <name type="scientific">Thermosphaera aggregans</name>
    <dbReference type="NCBI Taxonomy" id="54254"/>
    <lineage>
        <taxon>Archaea</taxon>
        <taxon>Thermoproteota</taxon>
        <taxon>Thermoprotei</taxon>
        <taxon>Desulfurococcales</taxon>
        <taxon>Desulfurococcaceae</taxon>
        <taxon>Thermosphaera</taxon>
    </lineage>
</organism>
<sequence length="167" mass="18511">MLITPRILLVLALGLLLISIALSFLGSYETLDIVEGVKNIEINEPSFYTLNMLLQDARVFNARRVEFAFFNEGANPVNITFKVNETIIHSKILLAGETDSYQLTNPSVFENVVIFDSTGTRIRVAYKLETTSLPHAGLSILALILLVIGTILLIQYVAVKVSLKTEK</sequence>
<keyword evidence="1" id="KW-1133">Transmembrane helix</keyword>
<gene>
    <name evidence="2" type="ORF">ENP55_04530</name>
</gene>
<accession>A0A7C2FZJ3</accession>
<comment type="caution">
    <text evidence="2">The sequence shown here is derived from an EMBL/GenBank/DDBJ whole genome shotgun (WGS) entry which is preliminary data.</text>
</comment>
<proteinExistence type="predicted"/>
<feature type="transmembrane region" description="Helical" evidence="1">
    <location>
        <begin position="136"/>
        <end position="159"/>
    </location>
</feature>
<keyword evidence="1" id="KW-0812">Transmembrane</keyword>
<dbReference type="AlphaFoldDB" id="A0A7C2FZJ3"/>
<protein>
    <submittedName>
        <fullName evidence="2">Uncharacterized protein</fullName>
    </submittedName>
</protein>
<evidence type="ECO:0000313" key="2">
    <source>
        <dbReference type="EMBL" id="HEF87546.1"/>
    </source>
</evidence>
<name>A0A7C2FZJ3_9CREN</name>
<evidence type="ECO:0000256" key="1">
    <source>
        <dbReference type="SAM" id="Phobius"/>
    </source>
</evidence>
<reference evidence="2" key="1">
    <citation type="journal article" date="2020" name="mSystems">
        <title>Genome- and Community-Level Interaction Insights into Carbon Utilization and Element Cycling Functions of Hydrothermarchaeota in Hydrothermal Sediment.</title>
        <authorList>
            <person name="Zhou Z."/>
            <person name="Liu Y."/>
            <person name="Xu W."/>
            <person name="Pan J."/>
            <person name="Luo Z.H."/>
            <person name="Li M."/>
        </authorList>
    </citation>
    <scope>NUCLEOTIDE SEQUENCE [LARGE SCALE GENOMIC DNA]</scope>
    <source>
        <strain evidence="2">SpSt-23</strain>
    </source>
</reference>